<organism evidence="1 2">
    <name type="scientific">Methanothrix harundinacea</name>
    <dbReference type="NCBI Taxonomy" id="301375"/>
    <lineage>
        <taxon>Archaea</taxon>
        <taxon>Methanobacteriati</taxon>
        <taxon>Methanobacteriota</taxon>
        <taxon>Stenosarchaea group</taxon>
        <taxon>Methanomicrobia</taxon>
        <taxon>Methanotrichales</taxon>
        <taxon>Methanotrichaceae</taxon>
        <taxon>Methanothrix</taxon>
    </lineage>
</organism>
<dbReference type="EMBL" id="LGFT01000026">
    <property type="protein sequence ID" value="KUK44381.1"/>
    <property type="molecule type" value="Genomic_DNA"/>
</dbReference>
<gene>
    <name evidence="1" type="ORF">XD72_1220</name>
</gene>
<protein>
    <submittedName>
        <fullName evidence="1">Uncharacterized protein</fullName>
    </submittedName>
</protein>
<evidence type="ECO:0000313" key="1">
    <source>
        <dbReference type="EMBL" id="KUK44381.1"/>
    </source>
</evidence>
<reference evidence="1 2" key="1">
    <citation type="journal article" date="2015" name="MBio">
        <title>Genome-Resolved Metagenomic Analysis Reveals Roles for Candidate Phyla and Other Microbial Community Members in Biogeochemical Transformations in Oil Reservoirs.</title>
        <authorList>
            <person name="Hu P."/>
            <person name="Tom L."/>
            <person name="Singh A."/>
            <person name="Thomas B.C."/>
            <person name="Baker B.J."/>
            <person name="Piceno Y.M."/>
            <person name="Andersen G.L."/>
            <person name="Banfield J.F."/>
        </authorList>
    </citation>
    <scope>NUCLEOTIDE SEQUENCE [LARGE SCALE GENOMIC DNA]</scope>
    <source>
        <strain evidence="1">57_489</strain>
    </source>
</reference>
<accession>A0A124FMD4</accession>
<evidence type="ECO:0000313" key="2">
    <source>
        <dbReference type="Proteomes" id="UP000057043"/>
    </source>
</evidence>
<name>A0A124FMD4_9EURY</name>
<dbReference type="PATRIC" id="fig|301375.7.peg.1051"/>
<proteinExistence type="predicted"/>
<sequence length="52" mass="5974">MVGSTVGQDHKRIPVARVALRLADMVEQDQMGIQATNTYFANFSYFKHPYNR</sequence>
<comment type="caution">
    <text evidence="1">The sequence shown here is derived from an EMBL/GenBank/DDBJ whole genome shotgun (WGS) entry which is preliminary data.</text>
</comment>
<dbReference type="AlphaFoldDB" id="A0A124FMD4"/>
<dbReference type="Proteomes" id="UP000057043">
    <property type="component" value="Unassembled WGS sequence"/>
</dbReference>